<dbReference type="AlphaFoldDB" id="A0A4V2N4L3"/>
<protein>
    <recommendedName>
        <fullName evidence="3">Abi-like protein</fullName>
    </recommendedName>
</protein>
<gene>
    <name evidence="1" type="ORF">MCC10116_0377</name>
</gene>
<evidence type="ECO:0000313" key="1">
    <source>
        <dbReference type="EMBL" id="TCF65519.1"/>
    </source>
</evidence>
<accession>A0A4V2N4L3</accession>
<reference evidence="1 2" key="1">
    <citation type="journal article" date="2018" name="Sci. Rep.">
        <title>Genomic diversity and distribution of Bifidobacterium longum subsp. longum across the human lifespan.</title>
        <authorList>
            <person name="Odamaki T."/>
            <person name="Bottacini F."/>
            <person name="Kato K."/>
            <person name="Mitsuyama E."/>
            <person name="Yoshida K."/>
            <person name="Horigome A."/>
            <person name="Xiao J.Z."/>
            <person name="van Sinderen D."/>
        </authorList>
    </citation>
    <scope>NUCLEOTIDE SEQUENCE [LARGE SCALE GENOMIC DNA]</scope>
    <source>
        <strain evidence="1 2">MCC10116</strain>
    </source>
</reference>
<comment type="caution">
    <text evidence="1">The sequence shown here is derived from an EMBL/GenBank/DDBJ whole genome shotgun (WGS) entry which is preliminary data.</text>
</comment>
<proteinExistence type="predicted"/>
<dbReference type="EMBL" id="SHTF01000005">
    <property type="protein sequence ID" value="TCF65519.1"/>
    <property type="molecule type" value="Genomic_DNA"/>
</dbReference>
<sequence length="308" mass="35407">MKMATPRRCGPYSTMKDTHMNVKKQADNAVMASRFLADARFQVYLDYARRHVDTVDRERLVDLAVRLYRWNVEASAITIGYIGYIEIFVRNAIDHRLCEWVSGQQITGIPDWLEAGKSDPIGRIRALINSPERDYIAEARNTALRKQRHWRSDQTHPRHGDAVTRDDVFSQLTLGTWDGMLSRSGKDPELAHVLMGAFPNIADAWASELRRMPKGRLPGNDGDPFEDRLRKELVDRLKSVRTIRNRIGHDENLLRVEFAKLRYDMFFILDALGPECPNWAFPDKGEALKTLNPARCIATWQNDSEDGK</sequence>
<evidence type="ECO:0000313" key="2">
    <source>
        <dbReference type="Proteomes" id="UP000292787"/>
    </source>
</evidence>
<name>A0A4V2N4L3_BIFLL</name>
<dbReference type="Proteomes" id="UP000292787">
    <property type="component" value="Unassembled WGS sequence"/>
</dbReference>
<evidence type="ECO:0008006" key="3">
    <source>
        <dbReference type="Google" id="ProtNLM"/>
    </source>
</evidence>
<organism evidence="1 2">
    <name type="scientific">Bifidobacterium longum subsp. longum</name>
    <dbReference type="NCBI Taxonomy" id="1679"/>
    <lineage>
        <taxon>Bacteria</taxon>
        <taxon>Bacillati</taxon>
        <taxon>Actinomycetota</taxon>
        <taxon>Actinomycetes</taxon>
        <taxon>Bifidobacteriales</taxon>
        <taxon>Bifidobacteriaceae</taxon>
        <taxon>Bifidobacterium</taxon>
    </lineage>
</organism>